<dbReference type="AlphaFoldDB" id="A0AAW9RCC2"/>
<keyword evidence="1" id="KW-0472">Membrane</keyword>
<organism evidence="2 3">
    <name type="scientific">Microbaculum marinum</name>
    <dbReference type="NCBI Taxonomy" id="1764581"/>
    <lineage>
        <taxon>Bacteria</taxon>
        <taxon>Pseudomonadati</taxon>
        <taxon>Pseudomonadota</taxon>
        <taxon>Alphaproteobacteria</taxon>
        <taxon>Hyphomicrobiales</taxon>
        <taxon>Tepidamorphaceae</taxon>
        <taxon>Microbaculum</taxon>
    </lineage>
</organism>
<keyword evidence="1" id="KW-0812">Transmembrane</keyword>
<evidence type="ECO:0000313" key="3">
    <source>
        <dbReference type="Proteomes" id="UP001378188"/>
    </source>
</evidence>
<accession>A0AAW9RCC2</accession>
<comment type="caution">
    <text evidence="2">The sequence shown here is derived from an EMBL/GenBank/DDBJ whole genome shotgun (WGS) entry which is preliminary data.</text>
</comment>
<evidence type="ECO:0000313" key="2">
    <source>
        <dbReference type="EMBL" id="MEJ8571244.1"/>
    </source>
</evidence>
<protein>
    <recommendedName>
        <fullName evidence="4">Minor tail protein</fullName>
    </recommendedName>
</protein>
<proteinExistence type="predicted"/>
<reference evidence="2 3" key="1">
    <citation type="submission" date="2024-02" db="EMBL/GenBank/DDBJ databases">
        <title>Genome analysis and characterization of Microbaculum marinisediminis sp. nov., isolated from marine sediment.</title>
        <authorList>
            <person name="Du Z.-J."/>
            <person name="Ye Y.-Q."/>
            <person name="Zhang Z.-R."/>
            <person name="Yuan S.-M."/>
            <person name="Zhang X.-Y."/>
        </authorList>
    </citation>
    <scope>NUCLEOTIDE SEQUENCE [LARGE SCALE GENOMIC DNA]</scope>
    <source>
        <strain evidence="2 3">SDUM1044001</strain>
    </source>
</reference>
<evidence type="ECO:0008006" key="4">
    <source>
        <dbReference type="Google" id="ProtNLM"/>
    </source>
</evidence>
<name>A0AAW9RCC2_9HYPH</name>
<dbReference type="RefSeq" id="WP_340328947.1">
    <property type="nucleotide sequence ID" value="NZ_JAZHOF010000003.1"/>
</dbReference>
<dbReference type="Proteomes" id="UP001378188">
    <property type="component" value="Unassembled WGS sequence"/>
</dbReference>
<feature type="transmembrane region" description="Helical" evidence="1">
    <location>
        <begin position="379"/>
        <end position="403"/>
    </location>
</feature>
<gene>
    <name evidence="2" type="ORF">V3328_07150</name>
</gene>
<keyword evidence="3" id="KW-1185">Reference proteome</keyword>
<keyword evidence="1" id="KW-1133">Transmembrane helix</keyword>
<sequence>MAVADYLSVTRASVKRGLVSGVWTSFPIDTPAFTDDGLLIEAARTNSIRNSSMQGAAVGVIGSGGALPTNWGIAGGTGLTVEVVEIAVRKGLDAIAIRLSGTTGSTFALISFETASAIAASEGQVRTHATFYELGGGSLSNISAVRHELSQAGGAGSTQTVFTPDTTLSRRIATRTMPASTTFAIPRVVLAYSSGVEIDVTLWIAAPQEELGAKASSPIRTTGTAATRAADDITLSDLAFFKDGQPGTIFAEFVVGDPSENLTAVYFNDGTTNNRIQVGIWGATGQGWGFVVDGALGQASLLAGPALAAGDTCRIALAFAENNMRAAVNGTLSILDTSAAVPTGIDRCRIGGSSTTLSVLNASLRNIGYRSRRLSDAELVAWSGASLAAGVALGILTMGDLALKLGDSYLMMSGV</sequence>
<dbReference type="EMBL" id="JAZHOF010000003">
    <property type="protein sequence ID" value="MEJ8571244.1"/>
    <property type="molecule type" value="Genomic_DNA"/>
</dbReference>
<evidence type="ECO:0000256" key="1">
    <source>
        <dbReference type="SAM" id="Phobius"/>
    </source>
</evidence>